<comment type="caution">
    <text evidence="1">The sequence shown here is derived from an EMBL/GenBank/DDBJ whole genome shotgun (WGS) entry which is preliminary data.</text>
</comment>
<reference evidence="1 2" key="2">
    <citation type="journal article" date="2022" name="Mol. Ecol. Resour.">
        <title>The genomes of chicory, endive, great burdock and yacon provide insights into Asteraceae paleo-polyploidization history and plant inulin production.</title>
        <authorList>
            <person name="Fan W."/>
            <person name="Wang S."/>
            <person name="Wang H."/>
            <person name="Wang A."/>
            <person name="Jiang F."/>
            <person name="Liu H."/>
            <person name="Zhao H."/>
            <person name="Xu D."/>
            <person name="Zhang Y."/>
        </authorList>
    </citation>
    <scope>NUCLEOTIDE SEQUENCE [LARGE SCALE GENOMIC DNA]</scope>
    <source>
        <strain evidence="2">cv. Yunnan</strain>
        <tissue evidence="1">Leaves</tissue>
    </source>
</reference>
<proteinExistence type="predicted"/>
<dbReference type="Proteomes" id="UP001056120">
    <property type="component" value="Linkage Group LG05"/>
</dbReference>
<evidence type="ECO:0000313" key="1">
    <source>
        <dbReference type="EMBL" id="KAI3815753.1"/>
    </source>
</evidence>
<gene>
    <name evidence="1" type="ORF">L1987_15434</name>
</gene>
<accession>A0ACB9J5L2</accession>
<evidence type="ECO:0000313" key="2">
    <source>
        <dbReference type="Proteomes" id="UP001056120"/>
    </source>
</evidence>
<dbReference type="EMBL" id="CM042022">
    <property type="protein sequence ID" value="KAI3815753.1"/>
    <property type="molecule type" value="Genomic_DNA"/>
</dbReference>
<name>A0ACB9J5L2_9ASTR</name>
<sequence>MPSANPEPAPLQPIVSDDEDVQEKSQTKSQNRNLRKSRMRNQWEARKELTPTLTQGRLCHIQSCMGRTLAVRKCDHLHPLLHGPPALYRYTASGLTSWDLHASEDTSEDSDAIIEALDDRLVQLQDVVDLNDSALGRLHGRVTAGEIRLTAVEQEAVAARQRDARTSERLDSFAALTIVNMMLLAFVLLRGWFS</sequence>
<protein>
    <submittedName>
        <fullName evidence="1">Uncharacterized protein</fullName>
    </submittedName>
</protein>
<reference evidence="2" key="1">
    <citation type="journal article" date="2022" name="Mol. Ecol. Resour.">
        <title>The genomes of chicory, endive, great burdock and yacon provide insights into Asteraceae palaeo-polyploidization history and plant inulin production.</title>
        <authorList>
            <person name="Fan W."/>
            <person name="Wang S."/>
            <person name="Wang H."/>
            <person name="Wang A."/>
            <person name="Jiang F."/>
            <person name="Liu H."/>
            <person name="Zhao H."/>
            <person name="Xu D."/>
            <person name="Zhang Y."/>
        </authorList>
    </citation>
    <scope>NUCLEOTIDE SEQUENCE [LARGE SCALE GENOMIC DNA]</scope>
    <source>
        <strain evidence="2">cv. Yunnan</strain>
    </source>
</reference>
<keyword evidence="2" id="KW-1185">Reference proteome</keyword>
<organism evidence="1 2">
    <name type="scientific">Smallanthus sonchifolius</name>
    <dbReference type="NCBI Taxonomy" id="185202"/>
    <lineage>
        <taxon>Eukaryota</taxon>
        <taxon>Viridiplantae</taxon>
        <taxon>Streptophyta</taxon>
        <taxon>Embryophyta</taxon>
        <taxon>Tracheophyta</taxon>
        <taxon>Spermatophyta</taxon>
        <taxon>Magnoliopsida</taxon>
        <taxon>eudicotyledons</taxon>
        <taxon>Gunneridae</taxon>
        <taxon>Pentapetalae</taxon>
        <taxon>asterids</taxon>
        <taxon>campanulids</taxon>
        <taxon>Asterales</taxon>
        <taxon>Asteraceae</taxon>
        <taxon>Asteroideae</taxon>
        <taxon>Heliantheae alliance</taxon>
        <taxon>Millerieae</taxon>
        <taxon>Smallanthus</taxon>
    </lineage>
</organism>